<dbReference type="GO" id="GO:0016020">
    <property type="term" value="C:membrane"/>
    <property type="evidence" value="ECO:0007669"/>
    <property type="project" value="UniProtKB-SubCell"/>
</dbReference>
<dbReference type="AlphaFoldDB" id="A0A9P9DAL5"/>
<keyword evidence="7" id="KW-1185">Reference proteome</keyword>
<reference evidence="6" key="1">
    <citation type="journal article" date="2021" name="Nat. Commun.">
        <title>Genetic determinants of endophytism in the Arabidopsis root mycobiome.</title>
        <authorList>
            <person name="Mesny F."/>
            <person name="Miyauchi S."/>
            <person name="Thiergart T."/>
            <person name="Pickel B."/>
            <person name="Atanasova L."/>
            <person name="Karlsson M."/>
            <person name="Huettel B."/>
            <person name="Barry K.W."/>
            <person name="Haridas S."/>
            <person name="Chen C."/>
            <person name="Bauer D."/>
            <person name="Andreopoulos W."/>
            <person name="Pangilinan J."/>
            <person name="LaButti K."/>
            <person name="Riley R."/>
            <person name="Lipzen A."/>
            <person name="Clum A."/>
            <person name="Drula E."/>
            <person name="Henrissat B."/>
            <person name="Kohler A."/>
            <person name="Grigoriev I.V."/>
            <person name="Martin F.M."/>
            <person name="Hacquard S."/>
        </authorList>
    </citation>
    <scope>NUCLEOTIDE SEQUENCE</scope>
    <source>
        <strain evidence="6">MPI-CAGE-CH-0243</strain>
    </source>
</reference>
<protein>
    <submittedName>
        <fullName evidence="6">Uncharacterized protein</fullName>
    </submittedName>
</protein>
<keyword evidence="5" id="KW-0472">Membrane</keyword>
<evidence type="ECO:0000256" key="4">
    <source>
        <dbReference type="ARBA" id="ARBA00022989"/>
    </source>
</evidence>
<dbReference type="EMBL" id="JAGMWT010000014">
    <property type="protein sequence ID" value="KAH7116865.1"/>
    <property type="molecule type" value="Genomic_DNA"/>
</dbReference>
<dbReference type="PANTHER" id="PTHR16932:SF18">
    <property type="entry name" value="INTERFERON, ALPHA-INDUCIBLE PROTEIN 27-LIKE 2"/>
    <property type="match status" value="1"/>
</dbReference>
<sequence>MNWLHPFTLYLRFHMSFPAYRTIAYSRPHYFTLIGFSHGMQPRQLNCHSNETSLPHLRSLIHQNHISRMSFLIDARNALHKASLEAAKHANNAYLSLDDQVKKRSGSDLKSIRDQAGKHVGVGADHIKQGIAGAQSRISSIDSDKILNDLKLAGDQAQTFVNGIKNRVQNGEDGSIDFKAISDDTQAWIAKHPMVAVYAASCVIVPPLAVAVMPPILGVLGWQAGVASGSIAAGVQAGLGNAVAGSPFAVLQSAGAGGAGLAVVNGIVGGATFAGMGALTAVEVVKAVKVDEAEVNSEDNKED</sequence>
<dbReference type="Gene3D" id="6.10.110.10">
    <property type="match status" value="1"/>
</dbReference>
<evidence type="ECO:0000256" key="3">
    <source>
        <dbReference type="ARBA" id="ARBA00022692"/>
    </source>
</evidence>
<evidence type="ECO:0000256" key="2">
    <source>
        <dbReference type="ARBA" id="ARBA00007262"/>
    </source>
</evidence>
<keyword evidence="4" id="KW-1133">Transmembrane helix</keyword>
<comment type="similarity">
    <text evidence="2">Belongs to the IFI6/IFI27 family.</text>
</comment>
<dbReference type="Proteomes" id="UP000700596">
    <property type="component" value="Unassembled WGS sequence"/>
</dbReference>
<keyword evidence="3" id="KW-0812">Transmembrane</keyword>
<comment type="subcellular location">
    <subcellularLocation>
        <location evidence="1">Membrane</location>
        <topology evidence="1">Multi-pass membrane protein</topology>
    </subcellularLocation>
</comment>
<organism evidence="6 7">
    <name type="scientific">Dendryphion nanum</name>
    <dbReference type="NCBI Taxonomy" id="256645"/>
    <lineage>
        <taxon>Eukaryota</taxon>
        <taxon>Fungi</taxon>
        <taxon>Dikarya</taxon>
        <taxon>Ascomycota</taxon>
        <taxon>Pezizomycotina</taxon>
        <taxon>Dothideomycetes</taxon>
        <taxon>Pleosporomycetidae</taxon>
        <taxon>Pleosporales</taxon>
        <taxon>Torulaceae</taxon>
        <taxon>Dendryphion</taxon>
    </lineage>
</organism>
<evidence type="ECO:0000313" key="6">
    <source>
        <dbReference type="EMBL" id="KAH7116865.1"/>
    </source>
</evidence>
<comment type="caution">
    <text evidence="6">The sequence shown here is derived from an EMBL/GenBank/DDBJ whole genome shotgun (WGS) entry which is preliminary data.</text>
</comment>
<dbReference type="InterPro" id="IPR009311">
    <property type="entry name" value="IFI6/IFI27-like"/>
</dbReference>
<dbReference type="InterPro" id="IPR038213">
    <property type="entry name" value="IFI6/IFI27-like_sf"/>
</dbReference>
<gene>
    <name evidence="6" type="ORF">B0J11DRAFT_537742</name>
</gene>
<evidence type="ECO:0000256" key="1">
    <source>
        <dbReference type="ARBA" id="ARBA00004141"/>
    </source>
</evidence>
<evidence type="ECO:0000313" key="7">
    <source>
        <dbReference type="Proteomes" id="UP000700596"/>
    </source>
</evidence>
<evidence type="ECO:0000256" key="5">
    <source>
        <dbReference type="ARBA" id="ARBA00023136"/>
    </source>
</evidence>
<dbReference type="PANTHER" id="PTHR16932">
    <property type="entry name" value="INTERFERON ALPHA-INDUCIBLE PROTEIN 27"/>
    <property type="match status" value="1"/>
</dbReference>
<proteinExistence type="inferred from homology"/>
<name>A0A9P9DAL5_9PLEO</name>
<accession>A0A9P9DAL5</accession>